<dbReference type="Proteomes" id="UP000293568">
    <property type="component" value="Chromosome"/>
</dbReference>
<feature type="transmembrane region" description="Helical" evidence="1">
    <location>
        <begin position="190"/>
        <end position="207"/>
    </location>
</feature>
<keyword evidence="1" id="KW-0472">Membrane</keyword>
<feature type="transmembrane region" description="Helical" evidence="1">
    <location>
        <begin position="112"/>
        <end position="139"/>
    </location>
</feature>
<dbReference type="EMBL" id="CP035492">
    <property type="protein sequence ID" value="QAY68123.1"/>
    <property type="molecule type" value="Genomic_DNA"/>
</dbReference>
<keyword evidence="1" id="KW-0812">Transmembrane</keyword>
<evidence type="ECO:0000313" key="2">
    <source>
        <dbReference type="EMBL" id="QAY68123.1"/>
    </source>
</evidence>
<dbReference type="AlphaFoldDB" id="A0A4P6F0J4"/>
<proteinExistence type="predicted"/>
<accession>A0A4P6F0J4</accession>
<gene>
    <name evidence="2" type="ORF">ET464_18850</name>
</gene>
<keyword evidence="1" id="KW-1133">Transmembrane helix</keyword>
<feature type="transmembrane region" description="Helical" evidence="1">
    <location>
        <begin position="159"/>
        <end position="178"/>
    </location>
</feature>
<dbReference type="OrthoDB" id="2373063at2"/>
<evidence type="ECO:0000313" key="3">
    <source>
        <dbReference type="Proteomes" id="UP000293568"/>
    </source>
</evidence>
<organism evidence="2 3">
    <name type="scientific">Paenibacillus protaetiae</name>
    <dbReference type="NCBI Taxonomy" id="2509456"/>
    <lineage>
        <taxon>Bacteria</taxon>
        <taxon>Bacillati</taxon>
        <taxon>Bacillota</taxon>
        <taxon>Bacilli</taxon>
        <taxon>Bacillales</taxon>
        <taxon>Paenibacillaceae</taxon>
        <taxon>Paenibacillus</taxon>
    </lineage>
</organism>
<protein>
    <submittedName>
        <fullName evidence="2">Uncharacterized protein</fullName>
    </submittedName>
</protein>
<reference evidence="2 3" key="1">
    <citation type="submission" date="2019-01" db="EMBL/GenBank/DDBJ databases">
        <title>Genome sequencing of strain FW100M-2.</title>
        <authorList>
            <person name="Heo J."/>
            <person name="Kim S.-J."/>
            <person name="Kim J.-S."/>
            <person name="Hong S.-B."/>
            <person name="Kwon S.-W."/>
        </authorList>
    </citation>
    <scope>NUCLEOTIDE SEQUENCE [LARGE SCALE GENOMIC DNA]</scope>
    <source>
        <strain evidence="2 3">FW100M-2</strain>
    </source>
</reference>
<feature type="transmembrane region" description="Helical" evidence="1">
    <location>
        <begin position="39"/>
        <end position="57"/>
    </location>
</feature>
<feature type="transmembrane region" description="Helical" evidence="1">
    <location>
        <begin position="227"/>
        <end position="251"/>
    </location>
</feature>
<keyword evidence="3" id="KW-1185">Reference proteome</keyword>
<sequence length="257" mass="28797">METVNSSNTMLQLIRHELKTRGSRGHANSPASVKYAKRVYAIAALLILGAFFAYNSYSDAEKVVGFWYVTIGFPFIVLFSGFRLIRKEWDCGTYGFWLAMPYSSRKLAAAKWAAACLFSLYLVVLSLAALTVYSLIIAVTVPSFTMEHWRAFMEAGTSWLIIIVGFTPVLTAAGLLLASWRYSVWRFASLLLWIVAVSATSLLYSFASDPFDRFTEGSQAPWFPHPLLIVAAMAASWLVSYLFMRTAAYLLENKLLL</sequence>
<name>A0A4P6F0J4_9BACL</name>
<feature type="transmembrane region" description="Helical" evidence="1">
    <location>
        <begin position="63"/>
        <end position="85"/>
    </location>
</feature>
<dbReference type="KEGG" id="pprt:ET464_18850"/>
<evidence type="ECO:0000256" key="1">
    <source>
        <dbReference type="SAM" id="Phobius"/>
    </source>
</evidence>